<keyword evidence="4" id="KW-1185">Reference proteome</keyword>
<dbReference type="RefSeq" id="WP_071807196.1">
    <property type="nucleotide sequence ID" value="NZ_MEIA01000230.1"/>
</dbReference>
<feature type="domain" description="Histidine kinase/HSP90-like ATPase" evidence="2">
    <location>
        <begin position="157"/>
        <end position="260"/>
    </location>
</feature>
<dbReference type="Gene3D" id="3.30.565.10">
    <property type="entry name" value="Histidine kinase-like ATPase, C-terminal domain"/>
    <property type="match status" value="1"/>
</dbReference>
<dbReference type="InterPro" id="IPR050267">
    <property type="entry name" value="Anti-sigma-factor_SerPK"/>
</dbReference>
<dbReference type="InterPro" id="IPR003594">
    <property type="entry name" value="HATPase_dom"/>
</dbReference>
<comment type="caution">
    <text evidence="3">The sequence shown here is derived from an EMBL/GenBank/DDBJ whole genome shotgun (WGS) entry which is preliminary data.</text>
</comment>
<evidence type="ECO:0000256" key="1">
    <source>
        <dbReference type="ARBA" id="ARBA00022527"/>
    </source>
</evidence>
<evidence type="ECO:0000313" key="3">
    <source>
        <dbReference type="EMBL" id="OJF12224.1"/>
    </source>
</evidence>
<dbReference type="AlphaFoldDB" id="A0A1K0FHL3"/>
<dbReference type="GO" id="GO:0004674">
    <property type="term" value="F:protein serine/threonine kinase activity"/>
    <property type="evidence" value="ECO:0007669"/>
    <property type="project" value="UniProtKB-KW"/>
</dbReference>
<dbReference type="InterPro" id="IPR036890">
    <property type="entry name" value="HATPase_C_sf"/>
</dbReference>
<sequence>MDQDELPFLLGHPTPSGEGTVTAIADLDSTIVEMTVRGRWDCELHLAVATALRQTLAEQPGGLIVDLHDVGDPTGASAQLWPTAHRWGATMQPPVPMVMCLPTQAPLAAILRRRWAGYRQPMYATVPEARAALLRRRTRTDRLTAHLGPDRSAAAVARGLVTEGCTAWKLPSVLHAARQVVTEFVVNAVQHAGTDIDVAVTRQRTGVHLAVGDGDPRLPRMRSPDRRTRIEDPGLGLELVHMLAAAWGALPTRTGKVVWATVKPRSCRWLADA</sequence>
<dbReference type="PANTHER" id="PTHR35526">
    <property type="entry name" value="ANTI-SIGMA-F FACTOR RSBW-RELATED"/>
    <property type="match status" value="1"/>
</dbReference>
<evidence type="ECO:0000259" key="2">
    <source>
        <dbReference type="Pfam" id="PF13581"/>
    </source>
</evidence>
<dbReference type="EMBL" id="MEIA01000230">
    <property type="protein sequence ID" value="OJF12224.1"/>
    <property type="molecule type" value="Genomic_DNA"/>
</dbReference>
<dbReference type="PANTHER" id="PTHR35526:SF3">
    <property type="entry name" value="ANTI-SIGMA-F FACTOR RSBW"/>
    <property type="match status" value="1"/>
</dbReference>
<organism evidence="3 4">
    <name type="scientific">Couchioplanes caeruleus subsp. caeruleus</name>
    <dbReference type="NCBI Taxonomy" id="56427"/>
    <lineage>
        <taxon>Bacteria</taxon>
        <taxon>Bacillati</taxon>
        <taxon>Actinomycetota</taxon>
        <taxon>Actinomycetes</taxon>
        <taxon>Micromonosporales</taxon>
        <taxon>Micromonosporaceae</taxon>
        <taxon>Couchioplanes</taxon>
    </lineage>
</organism>
<reference evidence="3 4" key="1">
    <citation type="submission" date="2016-09" db="EMBL/GenBank/DDBJ databases">
        <title>Couchioplanes caeruleus draft genome sequence.</title>
        <authorList>
            <person name="Sheehan J."/>
            <person name="Caffrey P."/>
        </authorList>
    </citation>
    <scope>NUCLEOTIDE SEQUENCE [LARGE SCALE GENOMIC DNA]</scope>
    <source>
        <strain evidence="3 4">DSM 43634</strain>
    </source>
</reference>
<keyword evidence="1" id="KW-0808">Transferase</keyword>
<dbReference type="Pfam" id="PF13581">
    <property type="entry name" value="HATPase_c_2"/>
    <property type="match status" value="1"/>
</dbReference>
<accession>A0A1K0FHL3</accession>
<keyword evidence="1" id="KW-0723">Serine/threonine-protein kinase</keyword>
<dbReference type="SUPFAM" id="SSF55874">
    <property type="entry name" value="ATPase domain of HSP90 chaperone/DNA topoisomerase II/histidine kinase"/>
    <property type="match status" value="1"/>
</dbReference>
<protein>
    <recommendedName>
        <fullName evidence="2">Histidine kinase/HSP90-like ATPase domain-containing protein</fullName>
    </recommendedName>
</protein>
<dbReference type="CDD" id="cd16936">
    <property type="entry name" value="HATPase_RsbW-like"/>
    <property type="match status" value="1"/>
</dbReference>
<evidence type="ECO:0000313" key="4">
    <source>
        <dbReference type="Proteomes" id="UP000182486"/>
    </source>
</evidence>
<name>A0A1K0FHL3_9ACTN</name>
<gene>
    <name evidence="3" type="ORF">BG844_21775</name>
</gene>
<dbReference type="Proteomes" id="UP000182486">
    <property type="component" value="Unassembled WGS sequence"/>
</dbReference>
<keyword evidence="1" id="KW-0418">Kinase</keyword>
<proteinExistence type="predicted"/>